<reference evidence="2 3" key="1">
    <citation type="journal article" date="2019" name="Mar. Drugs">
        <title>Comparative Genomics and CAZyme Genome Repertoires of Marine Zobellia amurskyensis KMM 3526(T) and Zobellia laminariae KMM 3676(T).</title>
        <authorList>
            <person name="Chernysheva N."/>
            <person name="Bystritskaya E."/>
            <person name="Stenkova A."/>
            <person name="Golovkin I."/>
            <person name="Nedashkovskaya O."/>
            <person name="Isaeva M."/>
        </authorList>
    </citation>
    <scope>NUCLEOTIDE SEQUENCE [LARGE SCALE GENOMIC DNA]</scope>
    <source>
        <strain evidence="2 3">KMM 3526</strain>
    </source>
</reference>
<gene>
    <name evidence="2" type="ORF">D9O36_08110</name>
</gene>
<keyword evidence="3" id="KW-1185">Reference proteome</keyword>
<accession>A0A7X2ZSZ2</accession>
<dbReference type="RefSeq" id="WP_155599517.1">
    <property type="nucleotide sequence ID" value="NZ_RCNR01000011.1"/>
</dbReference>
<evidence type="ECO:0000256" key="1">
    <source>
        <dbReference type="SAM" id="SignalP"/>
    </source>
</evidence>
<feature type="signal peptide" evidence="1">
    <location>
        <begin position="1"/>
        <end position="21"/>
    </location>
</feature>
<name>A0A7X2ZSZ2_9FLAO</name>
<comment type="caution">
    <text evidence="2">The sequence shown here is derived from an EMBL/GenBank/DDBJ whole genome shotgun (WGS) entry which is preliminary data.</text>
</comment>
<organism evidence="2 3">
    <name type="scientific">Zobellia amurskyensis</name>
    <dbReference type="NCBI Taxonomy" id="248905"/>
    <lineage>
        <taxon>Bacteria</taxon>
        <taxon>Pseudomonadati</taxon>
        <taxon>Bacteroidota</taxon>
        <taxon>Flavobacteriia</taxon>
        <taxon>Flavobacteriales</taxon>
        <taxon>Flavobacteriaceae</taxon>
        <taxon>Zobellia</taxon>
    </lineage>
</organism>
<dbReference type="AlphaFoldDB" id="A0A7X2ZSZ2"/>
<keyword evidence="1" id="KW-0732">Signal</keyword>
<dbReference type="Proteomes" id="UP000540519">
    <property type="component" value="Unassembled WGS sequence"/>
</dbReference>
<evidence type="ECO:0000313" key="2">
    <source>
        <dbReference type="EMBL" id="MUH35799.1"/>
    </source>
</evidence>
<dbReference type="OrthoDB" id="10015496at2"/>
<feature type="chain" id="PRO_5030609761" evidence="1">
    <location>
        <begin position="22"/>
        <end position="275"/>
    </location>
</feature>
<evidence type="ECO:0000313" key="3">
    <source>
        <dbReference type="Proteomes" id="UP000540519"/>
    </source>
</evidence>
<sequence length="275" mass="31292">MNFFSCSLVVFFLIIGAQTFAQPTEQVLPELKNNLDQSYSNFDNVALQNQTSKSYDSLVRALAIEVPSGATFQENTLDNKLLAIAQYLKRFPERFQEIKNTYILGVDDYRFRVPSSPQVSAAHASEDYRLVWEYYLLKPYTNQGSNLYKQRINEALARINNPKSLFALQHAYAKTSGAPSRYIGTLVAQKTLMINTLARMPSEASLSTMLEVVSSDLTTSKDSIAYWDANKYLKEVLSDTPILKKYNWNSIINSFNTTRLNPSARQLYDQIKSQN</sequence>
<proteinExistence type="predicted"/>
<dbReference type="EMBL" id="RCNR01000011">
    <property type="protein sequence ID" value="MUH35799.1"/>
    <property type="molecule type" value="Genomic_DNA"/>
</dbReference>
<protein>
    <submittedName>
        <fullName evidence="2">Uncharacterized protein</fullName>
    </submittedName>
</protein>